<evidence type="ECO:0000313" key="2">
    <source>
        <dbReference type="Proteomes" id="UP000032749"/>
    </source>
</evidence>
<keyword evidence="2" id="KW-1185">Reference proteome</keyword>
<evidence type="ECO:0000313" key="1">
    <source>
        <dbReference type="EMBL" id="CCK74829.1"/>
    </source>
</evidence>
<protein>
    <submittedName>
        <fullName evidence="1">Uncharacterized protein</fullName>
    </submittedName>
</protein>
<dbReference type="AlphaFoldDB" id="R4YRT9"/>
<dbReference type="STRING" id="698738.OLEAN_C06530"/>
<dbReference type="HOGENOM" id="CLU_936389_0_0_6"/>
<dbReference type="EMBL" id="FO203512">
    <property type="protein sequence ID" value="CCK74829.1"/>
    <property type="molecule type" value="Genomic_DNA"/>
</dbReference>
<accession>R4YRT9</accession>
<dbReference type="KEGG" id="oai:OLEAN_C06530"/>
<dbReference type="Proteomes" id="UP000032749">
    <property type="component" value="Chromosome"/>
</dbReference>
<name>R4YRT9_OLEAN</name>
<gene>
    <name evidence="1" type="ORF">OLEAN_C06530</name>
</gene>
<sequence>MDSAFETRTLALTFDLITDKVPPRVGKAADILWNDVLISQKFHAEVTQRILNSLKKEYGLISKEFYNSNKKEIHSIISKSAGQFAENSYAGVEIKDLGSELEGSLKEIENHFNHSKAGIWIDEAGKSVTIITSVVMVGAYGIYSFRNAKLMQHVVNTASLLGLANKSFHIGGIKINGAISDYSVSKSTTKLNASAVGQWKSIQLKAKSNGIVNFNTGQIMDASASVDVSYQINDRVLLGGGISSSFIPKTERKIENSVYFKAKITSGAHSLLLSCSVTDKSNSPTNKECSASASIKF</sequence>
<reference evidence="1 2" key="1">
    <citation type="journal article" date="2013" name="Nat. Commun.">
        <title>Genome sequence and functional genomic analysis of the oil-degrading bacterium Oleispira antarctica.</title>
        <authorList>
            <person name="Kube M."/>
            <person name="Chernikova T.N."/>
            <person name="Al-Ramahi Y."/>
            <person name="Beloqui A."/>
            <person name="Lopez-Cortez N."/>
            <person name="Guazzaroni M.E."/>
            <person name="Heipieper H.J."/>
            <person name="Klages S."/>
            <person name="Kotsyurbenko O.R."/>
            <person name="Langer I."/>
            <person name="Nechitaylo T.Y."/>
            <person name="Lunsdorf H."/>
            <person name="Fernandez M."/>
            <person name="Juarez S."/>
            <person name="Ciordia S."/>
            <person name="Singer A."/>
            <person name="Kagan O."/>
            <person name="Egorova O."/>
            <person name="Petit P.A."/>
            <person name="Stogios P."/>
            <person name="Kim Y."/>
            <person name="Tchigvintsev A."/>
            <person name="Flick R."/>
            <person name="Denaro R."/>
            <person name="Genovese M."/>
            <person name="Albar J.P."/>
            <person name="Reva O.N."/>
            <person name="Martinez-Gomariz M."/>
            <person name="Tran H."/>
            <person name="Ferrer M."/>
            <person name="Savchenko A."/>
            <person name="Yakunin A.F."/>
            <person name="Yakimov M.M."/>
            <person name="Golyshina O.V."/>
            <person name="Reinhardt R."/>
            <person name="Golyshin P.N."/>
        </authorList>
    </citation>
    <scope>NUCLEOTIDE SEQUENCE [LARGE SCALE GENOMIC DNA]</scope>
</reference>
<proteinExistence type="predicted"/>
<organism evidence="1 2">
    <name type="scientific">Oleispira antarctica RB-8</name>
    <dbReference type="NCBI Taxonomy" id="698738"/>
    <lineage>
        <taxon>Bacteria</taxon>
        <taxon>Pseudomonadati</taxon>
        <taxon>Pseudomonadota</taxon>
        <taxon>Gammaproteobacteria</taxon>
        <taxon>Oceanospirillales</taxon>
        <taxon>Oceanospirillaceae</taxon>
        <taxon>Oleispira</taxon>
    </lineage>
</organism>